<dbReference type="EMBL" id="JAULSV010000004">
    <property type="protein sequence ID" value="KAK0646912.1"/>
    <property type="molecule type" value="Genomic_DNA"/>
</dbReference>
<gene>
    <name evidence="1" type="ORF">B0T16DRAFT_391260</name>
</gene>
<protein>
    <submittedName>
        <fullName evidence="1">Uncharacterized protein</fullName>
    </submittedName>
</protein>
<dbReference type="Proteomes" id="UP001174936">
    <property type="component" value="Unassembled WGS sequence"/>
</dbReference>
<name>A0AA40CQG8_9PEZI</name>
<keyword evidence="2" id="KW-1185">Reference proteome</keyword>
<sequence length="184" mass="21218">MVRTDRLPVQNELAVSIQFGAIKSKFPDARPSPTLPAVIQTNNWVYHSSYWDPTKETCCGNHQETLCDQCYFTNWAAVKSHYVFTMECPSCRPPNRKITTMECPASEVRVKAWRKNREPEDKDVRESETRQLWLPPHLTLTENSTSTTIGNSTSNSNSRLHIEHFVHFLLKAYVYLTTSLFIAH</sequence>
<evidence type="ECO:0000313" key="2">
    <source>
        <dbReference type="Proteomes" id="UP001174936"/>
    </source>
</evidence>
<evidence type="ECO:0000313" key="1">
    <source>
        <dbReference type="EMBL" id="KAK0646912.1"/>
    </source>
</evidence>
<dbReference type="AlphaFoldDB" id="A0AA40CQG8"/>
<organism evidence="1 2">
    <name type="scientific">Cercophora newfieldiana</name>
    <dbReference type="NCBI Taxonomy" id="92897"/>
    <lineage>
        <taxon>Eukaryota</taxon>
        <taxon>Fungi</taxon>
        <taxon>Dikarya</taxon>
        <taxon>Ascomycota</taxon>
        <taxon>Pezizomycotina</taxon>
        <taxon>Sordariomycetes</taxon>
        <taxon>Sordariomycetidae</taxon>
        <taxon>Sordariales</taxon>
        <taxon>Lasiosphaeriaceae</taxon>
        <taxon>Cercophora</taxon>
    </lineage>
</organism>
<accession>A0AA40CQG8</accession>
<proteinExistence type="predicted"/>
<comment type="caution">
    <text evidence="1">The sequence shown here is derived from an EMBL/GenBank/DDBJ whole genome shotgun (WGS) entry which is preliminary data.</text>
</comment>
<reference evidence="1" key="1">
    <citation type="submission" date="2023-06" db="EMBL/GenBank/DDBJ databases">
        <title>Genome-scale phylogeny and comparative genomics of the fungal order Sordariales.</title>
        <authorList>
            <consortium name="Lawrence Berkeley National Laboratory"/>
            <person name="Hensen N."/>
            <person name="Bonometti L."/>
            <person name="Westerberg I."/>
            <person name="Brannstrom I.O."/>
            <person name="Guillou S."/>
            <person name="Cros-Aarteil S."/>
            <person name="Calhoun S."/>
            <person name="Haridas S."/>
            <person name="Kuo A."/>
            <person name="Mondo S."/>
            <person name="Pangilinan J."/>
            <person name="Riley R."/>
            <person name="Labutti K."/>
            <person name="Andreopoulos B."/>
            <person name="Lipzen A."/>
            <person name="Chen C."/>
            <person name="Yanf M."/>
            <person name="Daum C."/>
            <person name="Ng V."/>
            <person name="Clum A."/>
            <person name="Steindorff A."/>
            <person name="Ohm R."/>
            <person name="Martin F."/>
            <person name="Silar P."/>
            <person name="Natvig D."/>
            <person name="Lalanne C."/>
            <person name="Gautier V."/>
            <person name="Ament-Velasquez S.L."/>
            <person name="Kruys A."/>
            <person name="Hutchinson M.I."/>
            <person name="Powell A.J."/>
            <person name="Barry K."/>
            <person name="Miller A.N."/>
            <person name="Grigoriev I.V."/>
            <person name="Debuchy R."/>
            <person name="Gladieux P."/>
            <person name="Thoren M.H."/>
            <person name="Johannesson H."/>
        </authorList>
    </citation>
    <scope>NUCLEOTIDE SEQUENCE</scope>
    <source>
        <strain evidence="1">SMH2532-1</strain>
    </source>
</reference>